<dbReference type="GO" id="GO:0033765">
    <property type="term" value="F:steroid dehydrogenase activity, acting on the CH-CH group of donors"/>
    <property type="evidence" value="ECO:0007669"/>
    <property type="project" value="UniProtKB-ARBA"/>
</dbReference>
<dbReference type="PANTHER" id="PTHR43400">
    <property type="entry name" value="FUMARATE REDUCTASE"/>
    <property type="match status" value="1"/>
</dbReference>
<gene>
    <name evidence="10" type="ORF">EF384_06635</name>
</gene>
<keyword evidence="11" id="KW-1185">Reference proteome</keyword>
<sequence length="816" mass="88740">MKKLIGLVGSNAKQSYNRKLLQFMATHFADLVDIQVEEIMDIPLFNLLDDAPENLPETVNHLNQVITEADGVIIAVPEMNHSIPSGLKSAIEWLSSSIHPFDGKPVMIVGASLDPQGSSRAQLHLRQSLDTPGVNAVVLPGNEFLLGKADQAFDDNGALKDQHTIQFLAHCLNKFLRFVEVANLLNEPTEVAFEPGTYQVTGIGHNGEFQMDVTFSNDLIEDIEIDTSTESRGIGDAAFIEIPEQIMQGQTLNVDTISGATLTSKGIIDGVAEAAKLAGANPEILRFRPKYDPSRTVTPEEYTTDVVVIGGGGAGLSAASTVAEAGKSVILLEKYPQIGGNTVRTGGPMNAADPEWQHAMAAIHGERQTLEKILNYDEKQIHPEYLADFRSLQDQINSYFQAVDNGREEEYLFDSSLLHRFQTYIGGKRKDRDGNEIYGDYQLVKTLTDTALDAVEWLENTVGVVFDRQTVQMPVGALWRRGHKPVENAGYAYIEALSNYFAEKGGTTLTNAQVKKLLSDEAGNIIGVEARGKAGQKMTVHAKAVVLATGGFAANTKMVQQYNTYWSDVPDSIRTSNSSALQGDGIKLGEEVGAELVGMGFAQMLPTCDPETGDLFIGLQVPPANFIMVNQEGKRFVNEYGSRDQLSQAAIDNGGLFYLIADDKIKETAMNTNQEKIDREVAEGQLFRADTLAELAGQIGVDPQILVETVTNYNHYVEDGYDPEFGKNVFELTCEVAPFYATPRRPALHHTMGGLKIDHQTHVINSDGQVISGLYAAGEVAGGIHAGNRLGGNSLTDIFTYGRIAGLNALNEKVNG</sequence>
<dbReference type="AlphaFoldDB" id="A0A3N4G9C2"/>
<dbReference type="Gene3D" id="3.90.700.10">
    <property type="entry name" value="Succinate dehydrogenase/fumarate reductase flavoprotein, catalytic domain"/>
    <property type="match status" value="1"/>
</dbReference>
<dbReference type="SMART" id="SM00900">
    <property type="entry name" value="FMN_bind"/>
    <property type="match status" value="1"/>
</dbReference>
<dbReference type="GO" id="GO:0010181">
    <property type="term" value="F:FMN binding"/>
    <property type="evidence" value="ECO:0007669"/>
    <property type="project" value="InterPro"/>
</dbReference>
<evidence type="ECO:0000256" key="3">
    <source>
        <dbReference type="ARBA" id="ARBA00015872"/>
    </source>
</evidence>
<dbReference type="InterPro" id="IPR029039">
    <property type="entry name" value="Flavoprotein-like_sf"/>
</dbReference>
<dbReference type="InterPro" id="IPR007329">
    <property type="entry name" value="FMN-bd"/>
</dbReference>
<dbReference type="RefSeq" id="WP_123780488.1">
    <property type="nucleotide sequence ID" value="NZ_RKMG01000020.1"/>
</dbReference>
<dbReference type="InterPro" id="IPR003953">
    <property type="entry name" value="FAD-dep_OxRdtase_2_FAD-bd"/>
</dbReference>
<keyword evidence="4 8" id="KW-0285">Flavoprotein</keyword>
<dbReference type="InterPro" id="IPR050315">
    <property type="entry name" value="FAD-oxidoreductase_2"/>
</dbReference>
<dbReference type="SUPFAM" id="SSF51905">
    <property type="entry name" value="FAD/NAD(P)-binding domain"/>
    <property type="match status" value="1"/>
</dbReference>
<dbReference type="Pfam" id="PF03358">
    <property type="entry name" value="FMN_red"/>
    <property type="match status" value="1"/>
</dbReference>
<comment type="caution">
    <text evidence="10">The sequence shown here is derived from an EMBL/GenBank/DDBJ whole genome shotgun (WGS) entry which is preliminary data.</text>
</comment>
<dbReference type="InterPro" id="IPR027477">
    <property type="entry name" value="Succ_DH/fumarate_Rdtase_cat_sf"/>
</dbReference>
<dbReference type="SUPFAM" id="SSF56425">
    <property type="entry name" value="Succinate dehydrogenase/fumarate reductase flavoprotein, catalytic domain"/>
    <property type="match status" value="1"/>
</dbReference>
<dbReference type="EC" id="1.3.99.33" evidence="2 8"/>
<organism evidence="10 11">
    <name type="scientific">Aerococcus agrisoli</name>
    <dbReference type="NCBI Taxonomy" id="2487350"/>
    <lineage>
        <taxon>Bacteria</taxon>
        <taxon>Bacillati</taxon>
        <taxon>Bacillota</taxon>
        <taxon>Bacilli</taxon>
        <taxon>Lactobacillales</taxon>
        <taxon>Aerococcaceae</taxon>
        <taxon>Aerococcus</taxon>
    </lineage>
</organism>
<comment type="cofactor">
    <cofactor evidence="8">
        <name>FMN</name>
        <dbReference type="ChEBI" id="CHEBI:58210"/>
    </cofactor>
    <text evidence="8">Binds 1 or 2 FMN covalently per subunit.</text>
</comment>
<evidence type="ECO:0000256" key="1">
    <source>
        <dbReference type="ARBA" id="ARBA00008040"/>
    </source>
</evidence>
<name>A0A3N4G9C2_9LACT</name>
<evidence type="ECO:0000256" key="7">
    <source>
        <dbReference type="ARBA" id="ARBA00049922"/>
    </source>
</evidence>
<dbReference type="Gene3D" id="3.90.1010.20">
    <property type="match status" value="1"/>
</dbReference>
<dbReference type="Gene3D" id="3.50.50.60">
    <property type="entry name" value="FAD/NAD(P)-binding domain"/>
    <property type="match status" value="2"/>
</dbReference>
<keyword evidence="5 8" id="KW-0274">FAD</keyword>
<protein>
    <recommendedName>
        <fullName evidence="3 8">Urocanate reductase</fullName>
        <ecNumber evidence="2 8">1.3.99.33</ecNumber>
    </recommendedName>
</protein>
<dbReference type="EMBL" id="RKMG01000020">
    <property type="protein sequence ID" value="RPA59352.1"/>
    <property type="molecule type" value="Genomic_DNA"/>
</dbReference>
<keyword evidence="6 8" id="KW-0560">Oxidoreductase</keyword>
<dbReference type="Gene3D" id="3.40.50.360">
    <property type="match status" value="1"/>
</dbReference>
<dbReference type="Proteomes" id="UP000273977">
    <property type="component" value="Unassembled WGS sequence"/>
</dbReference>
<evidence type="ECO:0000259" key="9">
    <source>
        <dbReference type="SMART" id="SM00900"/>
    </source>
</evidence>
<reference evidence="10 11" key="1">
    <citation type="submission" date="2018-11" db="EMBL/GenBank/DDBJ databases">
        <title>Aerococcus sp. SJQ22, whole genome shotgun sequence.</title>
        <authorList>
            <person name="Sun L."/>
            <person name="Gao X."/>
            <person name="Chen W."/>
            <person name="Huang K."/>
        </authorList>
    </citation>
    <scope>NUCLEOTIDE SEQUENCE [LARGE SCALE GENOMIC DNA]</scope>
    <source>
        <strain evidence="10 11">SJQ22</strain>
    </source>
</reference>
<evidence type="ECO:0000256" key="6">
    <source>
        <dbReference type="ARBA" id="ARBA00023002"/>
    </source>
</evidence>
<dbReference type="Pfam" id="PF04205">
    <property type="entry name" value="FMN_bind"/>
    <property type="match status" value="1"/>
</dbReference>
<dbReference type="Pfam" id="PF00890">
    <property type="entry name" value="FAD_binding_2"/>
    <property type="match status" value="2"/>
</dbReference>
<evidence type="ECO:0000313" key="11">
    <source>
        <dbReference type="Proteomes" id="UP000273977"/>
    </source>
</evidence>
<dbReference type="InterPro" id="IPR005025">
    <property type="entry name" value="FMN_Rdtase-like_dom"/>
</dbReference>
<evidence type="ECO:0000313" key="10">
    <source>
        <dbReference type="EMBL" id="RPA59352.1"/>
    </source>
</evidence>
<dbReference type="PANTHER" id="PTHR43400:SF7">
    <property type="entry name" value="FAD-DEPENDENT OXIDOREDUCTASE 2 FAD BINDING DOMAIN-CONTAINING PROTEIN"/>
    <property type="match status" value="1"/>
</dbReference>
<evidence type="ECO:0000256" key="8">
    <source>
        <dbReference type="RuleBase" id="RU366062"/>
    </source>
</evidence>
<comment type="similarity">
    <text evidence="1 8">Belongs to the FAD-dependent oxidoreductase 2 family. FRD/SDH subfamily.</text>
</comment>
<dbReference type="InterPro" id="IPR036188">
    <property type="entry name" value="FAD/NAD-bd_sf"/>
</dbReference>
<comment type="catalytic activity">
    <reaction evidence="7 8">
        <text>dihydrourocanate + A = urocanate + AH2</text>
        <dbReference type="Rhea" id="RHEA:36059"/>
        <dbReference type="ChEBI" id="CHEBI:13193"/>
        <dbReference type="ChEBI" id="CHEBI:17499"/>
        <dbReference type="ChEBI" id="CHEBI:27247"/>
        <dbReference type="ChEBI" id="CHEBI:72991"/>
        <dbReference type="EC" id="1.3.99.33"/>
    </reaction>
</comment>
<evidence type="ECO:0000256" key="5">
    <source>
        <dbReference type="ARBA" id="ARBA00022827"/>
    </source>
</evidence>
<dbReference type="GO" id="GO:0016020">
    <property type="term" value="C:membrane"/>
    <property type="evidence" value="ECO:0007669"/>
    <property type="project" value="InterPro"/>
</dbReference>
<evidence type="ECO:0000256" key="4">
    <source>
        <dbReference type="ARBA" id="ARBA00022630"/>
    </source>
</evidence>
<accession>A0A3N4G9C2</accession>
<comment type="cofactor">
    <cofactor evidence="8">
        <name>FAD</name>
        <dbReference type="ChEBI" id="CHEBI:57692"/>
    </cofactor>
    <text evidence="8">Binds 1 FAD per subunit.</text>
</comment>
<proteinExistence type="inferred from homology"/>
<feature type="domain" description="FMN-binding" evidence="9">
    <location>
        <begin position="204"/>
        <end position="278"/>
    </location>
</feature>
<dbReference type="InterPro" id="IPR010960">
    <property type="entry name" value="Flavocytochrome_c"/>
</dbReference>
<dbReference type="OrthoDB" id="9806724at2"/>
<evidence type="ECO:0000256" key="2">
    <source>
        <dbReference type="ARBA" id="ARBA00013137"/>
    </source>
</evidence>
<dbReference type="NCBIfam" id="TIGR01813">
    <property type="entry name" value="flavo_cyto_c"/>
    <property type="match status" value="1"/>
</dbReference>
<dbReference type="SUPFAM" id="SSF52218">
    <property type="entry name" value="Flavoproteins"/>
    <property type="match status" value="1"/>
</dbReference>